<comment type="caution">
    <text evidence="2">The sequence shown here is derived from an EMBL/GenBank/DDBJ whole genome shotgun (WGS) entry which is preliminary data.</text>
</comment>
<dbReference type="EMBL" id="JACEEZ010006781">
    <property type="protein sequence ID" value="KAG0724540.1"/>
    <property type="molecule type" value="Genomic_DNA"/>
</dbReference>
<feature type="region of interest" description="Disordered" evidence="1">
    <location>
        <begin position="1"/>
        <end position="26"/>
    </location>
</feature>
<dbReference type="OrthoDB" id="10072198at2759"/>
<keyword evidence="3" id="KW-1185">Reference proteome</keyword>
<proteinExistence type="predicted"/>
<evidence type="ECO:0000313" key="2">
    <source>
        <dbReference type="EMBL" id="KAG0724540.1"/>
    </source>
</evidence>
<name>A0A8J4YAR5_CHIOP</name>
<accession>A0A8J4YAR5</accession>
<protein>
    <submittedName>
        <fullName evidence="2">Uncharacterized protein</fullName>
    </submittedName>
</protein>
<organism evidence="2 3">
    <name type="scientific">Chionoecetes opilio</name>
    <name type="common">Atlantic snow crab</name>
    <name type="synonym">Cancer opilio</name>
    <dbReference type="NCBI Taxonomy" id="41210"/>
    <lineage>
        <taxon>Eukaryota</taxon>
        <taxon>Metazoa</taxon>
        <taxon>Ecdysozoa</taxon>
        <taxon>Arthropoda</taxon>
        <taxon>Crustacea</taxon>
        <taxon>Multicrustacea</taxon>
        <taxon>Malacostraca</taxon>
        <taxon>Eumalacostraca</taxon>
        <taxon>Eucarida</taxon>
        <taxon>Decapoda</taxon>
        <taxon>Pleocyemata</taxon>
        <taxon>Brachyura</taxon>
        <taxon>Eubrachyura</taxon>
        <taxon>Majoidea</taxon>
        <taxon>Majidae</taxon>
        <taxon>Chionoecetes</taxon>
    </lineage>
</organism>
<reference evidence="2" key="1">
    <citation type="submission" date="2020-07" db="EMBL/GenBank/DDBJ databases">
        <title>The High-quality genome of the commercially important snow crab, Chionoecetes opilio.</title>
        <authorList>
            <person name="Jeong J.-H."/>
            <person name="Ryu S."/>
        </authorList>
    </citation>
    <scope>NUCLEOTIDE SEQUENCE</scope>
    <source>
        <strain evidence="2">MADBK_172401_WGS</strain>
        <tissue evidence="2">Digestive gland</tissue>
    </source>
</reference>
<feature type="compositionally biased region" description="Low complexity" evidence="1">
    <location>
        <begin position="12"/>
        <end position="26"/>
    </location>
</feature>
<dbReference type="Proteomes" id="UP000770661">
    <property type="component" value="Unassembled WGS sequence"/>
</dbReference>
<sequence length="283" mass="30939">MRLLPPTVQGMTLPPTSSTPTLNNPTSPAQLQHLIVVGDLNQSICCEASSRIATEYVPSTTVNFSTHISLPSLDPISTEFAKKPRAEFQKQAISTLKRGLKRPSTAAEFSEHYGWGFEVSSSKASLLTTPFRRSPTKRVRGFVRDKDKAEHSLTALHQHPFLVQVPRNERGKMGHATKKTANGTQELPPISLSHHVGKNPGVPHHPPRSTPWTPTHHPQTTHAILFQAGKVSCNCSSFSSLSWNHSLIEDDTLSWFGTSPEPLTGVAPRSLGQGLKAWECSAP</sequence>
<evidence type="ECO:0000256" key="1">
    <source>
        <dbReference type="SAM" id="MobiDB-lite"/>
    </source>
</evidence>
<evidence type="ECO:0000313" key="3">
    <source>
        <dbReference type="Proteomes" id="UP000770661"/>
    </source>
</evidence>
<dbReference type="AlphaFoldDB" id="A0A8J4YAR5"/>
<gene>
    <name evidence="2" type="ORF">GWK47_000468</name>
</gene>